<dbReference type="GO" id="GO:0005576">
    <property type="term" value="C:extracellular region"/>
    <property type="evidence" value="ECO:0007669"/>
    <property type="project" value="UniProtKB-SubCell"/>
</dbReference>
<evidence type="ECO:0000256" key="4">
    <source>
        <dbReference type="ARBA" id="ARBA00016244"/>
    </source>
</evidence>
<reference evidence="10 11" key="1">
    <citation type="submission" date="2016-02" db="EMBL/GenBank/DDBJ databases">
        <title>Anaerosporomusa subterraneum gen. nov., sp. nov., a spore-forming obligate anaerobe isolated from saprolite.</title>
        <authorList>
            <person name="Choi J.K."/>
            <person name="Shah M."/>
            <person name="Yee N."/>
        </authorList>
    </citation>
    <scope>NUCLEOTIDE SEQUENCE [LARGE SCALE GENOMIC DNA]</scope>
    <source>
        <strain evidence="10 11">RU4</strain>
    </source>
</reference>
<dbReference type="OrthoDB" id="9802553at2"/>
<dbReference type="PRINTS" id="PR01005">
    <property type="entry name" value="FLGHOOKAP1"/>
</dbReference>
<dbReference type="Proteomes" id="UP000076268">
    <property type="component" value="Unassembled WGS sequence"/>
</dbReference>
<dbReference type="InterPro" id="IPR001444">
    <property type="entry name" value="Flag_bb_rod_N"/>
</dbReference>
<dbReference type="GO" id="GO:0005198">
    <property type="term" value="F:structural molecule activity"/>
    <property type="evidence" value="ECO:0007669"/>
    <property type="project" value="InterPro"/>
</dbReference>
<dbReference type="InterPro" id="IPR010930">
    <property type="entry name" value="Flg_bb/hook_C_dom"/>
</dbReference>
<feature type="domain" description="Flagellar hook-associated protein FlgK helical" evidence="9">
    <location>
        <begin position="99"/>
        <end position="344"/>
    </location>
</feature>
<dbReference type="Pfam" id="PF00460">
    <property type="entry name" value="Flg_bb_rod"/>
    <property type="match status" value="1"/>
</dbReference>
<keyword evidence="5" id="KW-0964">Secreted</keyword>
<evidence type="ECO:0000256" key="5">
    <source>
        <dbReference type="ARBA" id="ARBA00022525"/>
    </source>
</evidence>
<evidence type="ECO:0000256" key="3">
    <source>
        <dbReference type="ARBA" id="ARBA00009677"/>
    </source>
</evidence>
<comment type="subcellular location">
    <subcellularLocation>
        <location evidence="1">Bacterial flagellum</location>
    </subcellularLocation>
    <subcellularLocation>
        <location evidence="2">Secreted</location>
    </subcellularLocation>
</comment>
<dbReference type="STRING" id="1794912.AXX12_08605"/>
<dbReference type="GO" id="GO:0009424">
    <property type="term" value="C:bacterial-type flagellum hook"/>
    <property type="evidence" value="ECO:0007669"/>
    <property type="project" value="InterPro"/>
</dbReference>
<keyword evidence="6" id="KW-0975">Bacterial flagellum</keyword>
<keyword evidence="11" id="KW-1185">Reference proteome</keyword>
<evidence type="ECO:0000313" key="11">
    <source>
        <dbReference type="Proteomes" id="UP000076268"/>
    </source>
</evidence>
<evidence type="ECO:0000256" key="6">
    <source>
        <dbReference type="ARBA" id="ARBA00023143"/>
    </source>
</evidence>
<dbReference type="RefSeq" id="WP_066242034.1">
    <property type="nucleotide sequence ID" value="NZ_LSGP01000017.1"/>
</dbReference>
<dbReference type="GO" id="GO:0044780">
    <property type="term" value="P:bacterial-type flagellum assembly"/>
    <property type="evidence" value="ECO:0007669"/>
    <property type="project" value="InterPro"/>
</dbReference>
<name>A0A154BR32_ANASB</name>
<evidence type="ECO:0000313" key="10">
    <source>
        <dbReference type="EMBL" id="KYZ76483.1"/>
    </source>
</evidence>
<sequence>MGSTFGGLNTLVRGLYANQVSLNTVGHNISNANTEGFSRQEVKLVTTVPQKVYGSSGSYQLGTGVDIQSITRSRDVFVDRQMWQESSSLGYGEATYDLLSRVEGVFAEPTDTGIQTVLNKFWTSWQNLSTNASNESVRTAVRQRGVELVDAIQHSAQQLKDMVKDINSTLEIKVDQVNQITSEIASINKQVTLVEVGGKDHANDLRDRRDYLTDQLSKLMKINVYEDKDGNYNINSGNLTLVSVAESVTLDTTMDKGSSTFTYYGIEVNKIIIAENSALGTRGKDANFIGGEITGLLEARDSTDTGVRAYLDQVDTISQFLLKDFNEVHKAGYGTDDSTGTLFFGEQANAANYADPTWKPADYKGGWIEQLTVNSDLFNTADGLQKIAAKTQPGTLEVTQNHVAAGKLSVNGSYTGPGNQTYIVRTDTTDASGNVLTASYSVDGGSTWTAAAKDTTVATPPYTFKLNNGVTVNIATLAVNAGTTPGPADTYTFMPTQGNASGDNAILMGNRLKTDKRDSLGKATLDSYYNALTGTLGVQVQNAERLIDNQTTLITQITNWRESTAGVNMDEEMSDMIRFQKGYSAASRVVTAIDEMLDKLINGTGVVGR</sequence>
<feature type="domain" description="Flagellar basal body rod protein N-terminal" evidence="7">
    <location>
        <begin position="8"/>
        <end position="37"/>
    </location>
</feature>
<dbReference type="AlphaFoldDB" id="A0A154BR32"/>
<evidence type="ECO:0000256" key="1">
    <source>
        <dbReference type="ARBA" id="ARBA00004365"/>
    </source>
</evidence>
<evidence type="ECO:0000259" key="9">
    <source>
        <dbReference type="Pfam" id="PF22638"/>
    </source>
</evidence>
<dbReference type="EMBL" id="LSGP01000017">
    <property type="protein sequence ID" value="KYZ76483.1"/>
    <property type="molecule type" value="Genomic_DNA"/>
</dbReference>
<evidence type="ECO:0000259" key="7">
    <source>
        <dbReference type="Pfam" id="PF00460"/>
    </source>
</evidence>
<proteinExistence type="inferred from homology"/>
<accession>A0A154BR32</accession>
<comment type="caution">
    <text evidence="10">The sequence shown here is derived from an EMBL/GenBank/DDBJ whole genome shotgun (WGS) entry which is preliminary data.</text>
</comment>
<dbReference type="Pfam" id="PF22638">
    <property type="entry name" value="FlgK_D1"/>
    <property type="match status" value="1"/>
</dbReference>
<dbReference type="PANTHER" id="PTHR30033:SF1">
    <property type="entry name" value="FLAGELLAR HOOK-ASSOCIATED PROTEIN 1"/>
    <property type="match status" value="1"/>
</dbReference>
<dbReference type="InterPro" id="IPR053927">
    <property type="entry name" value="FlgK_helical"/>
</dbReference>
<dbReference type="InterPro" id="IPR002371">
    <property type="entry name" value="FlgK"/>
</dbReference>
<dbReference type="Pfam" id="PF06429">
    <property type="entry name" value="Flg_bbr_C"/>
    <property type="match status" value="1"/>
</dbReference>
<organism evidence="10 11">
    <name type="scientific">Anaerosporomusa subterranea</name>
    <dbReference type="NCBI Taxonomy" id="1794912"/>
    <lineage>
        <taxon>Bacteria</taxon>
        <taxon>Bacillati</taxon>
        <taxon>Bacillota</taxon>
        <taxon>Negativicutes</taxon>
        <taxon>Acetonemataceae</taxon>
        <taxon>Anaerosporomusa</taxon>
    </lineage>
</organism>
<feature type="domain" description="Flagellar basal-body/hook protein C-terminal" evidence="8">
    <location>
        <begin position="564"/>
        <end position="602"/>
    </location>
</feature>
<dbReference type="SUPFAM" id="SSF64518">
    <property type="entry name" value="Phase 1 flagellin"/>
    <property type="match status" value="1"/>
</dbReference>
<comment type="similarity">
    <text evidence="3">Belongs to the flagella basal body rod proteins family.</text>
</comment>
<evidence type="ECO:0000259" key="8">
    <source>
        <dbReference type="Pfam" id="PF06429"/>
    </source>
</evidence>
<protein>
    <recommendedName>
        <fullName evidence="4">Flagellar hook-associated protein 1</fullName>
    </recommendedName>
</protein>
<dbReference type="PANTHER" id="PTHR30033">
    <property type="entry name" value="FLAGELLAR HOOK-ASSOCIATED PROTEIN 1"/>
    <property type="match status" value="1"/>
</dbReference>
<gene>
    <name evidence="10" type="ORF">AXX12_08605</name>
</gene>
<dbReference type="NCBIfam" id="TIGR02492">
    <property type="entry name" value="flgK_ends"/>
    <property type="match status" value="1"/>
</dbReference>
<evidence type="ECO:0000256" key="2">
    <source>
        <dbReference type="ARBA" id="ARBA00004613"/>
    </source>
</evidence>